<feature type="compositionally biased region" description="Low complexity" evidence="2">
    <location>
        <begin position="2061"/>
        <end position="2099"/>
    </location>
</feature>
<feature type="compositionally biased region" description="Low complexity" evidence="2">
    <location>
        <begin position="419"/>
        <end position="436"/>
    </location>
</feature>
<dbReference type="Pfam" id="PF02259">
    <property type="entry name" value="FAT"/>
    <property type="match status" value="1"/>
</dbReference>
<accession>A0A1I8H4J4</accession>
<feature type="domain" description="PI3K/PI4K catalytic" evidence="3">
    <location>
        <begin position="3567"/>
        <end position="3906"/>
    </location>
</feature>
<dbReference type="Proteomes" id="UP000095280">
    <property type="component" value="Unplaced"/>
</dbReference>
<dbReference type="InterPro" id="IPR050517">
    <property type="entry name" value="DDR_Repair_Kinase"/>
</dbReference>
<keyword evidence="5" id="KW-1185">Reference proteome</keyword>
<dbReference type="GO" id="GO:0000124">
    <property type="term" value="C:SAGA complex"/>
    <property type="evidence" value="ECO:0007669"/>
    <property type="project" value="TreeGrafter"/>
</dbReference>
<evidence type="ECO:0000259" key="3">
    <source>
        <dbReference type="PROSITE" id="PS50290"/>
    </source>
</evidence>
<evidence type="ECO:0000256" key="1">
    <source>
        <dbReference type="ARBA" id="ARBA00007234"/>
    </source>
</evidence>
<dbReference type="PANTHER" id="PTHR11139:SF1">
    <property type="entry name" value="TRANSFORMATION_TRANSCRIPTION DOMAIN-ASSOCIATED PROTEIN"/>
    <property type="match status" value="1"/>
</dbReference>
<dbReference type="InterPro" id="IPR046805">
    <property type="entry name" value="Tra1_ring"/>
</dbReference>
<comment type="similarity">
    <text evidence="1">Belongs to the PI3/PI4-kinase family. TRA1 subfamily.</text>
</comment>
<evidence type="ECO:0000313" key="6">
    <source>
        <dbReference type="WBParaSite" id="maker-uti_cns_0004313-snap-gene-0.4-mRNA-1"/>
    </source>
</evidence>
<dbReference type="InterPro" id="IPR000403">
    <property type="entry name" value="PI3/4_kinase_cat_dom"/>
</dbReference>
<sequence>MDLQSKIDKVSAKLKTFNDGSLSLEVRIKDGQEACNLIEVPMFQEKDPKSIDLLLDICNSVQQVLGETQPTFIQEFPMNQIRRLSLEMLQKLPNTELMRPHAKNILGLLFRLLEYDNEENVQICLKLVMEYHKTFKPPFSNDALNFLKFVRTVYKELHTQEHRIFEAGKNAANYCVRDIALLDIHSLMLETFTKTQVTTEVKKADGTNCVYTFLPKCCYSLSRHARCTSASGTAVPAVQEPGDCTPRSERIRASSTQLYQRRTNSATEGADVCHYVSMIDELLNKDLLLGTGFTVLETQRPIAYSTLADLIHHTRNDLSVSTMATATELFATCLHDDTLSHSIQIMSLKLMLNLVEFIRTKSDKEERLEGREILMRIFAVIVQKIQSCGAEGLGIVEDVVDTTDPRPSELTDGSNGTVAPLTAASSKTPSASATATGPESKPKLTFYSDERPAPVDPVTTVFNPYSTQSPKEMYQDMRALVKILIQGIKTVAWNINMIAFQPPDNNPKQLRAKEVRHFVDLAIYAFQALDVFVISYRDNQLVIRPPHLSIHYLKTKEDKDIMDHLGGVYTMLSPVSFREIFATVIDYYMERTKKNSAIQLLAQTFLAYPTISSSFASLLLDYLLRRLDELGHNSDVATLYLKLFKLVFSSVSLLPAENEQMLKPHLRTLVNSSIRLAKTSKEPYNYFLLLRALFRSIGGGNHDMLYQEFLPLLPNLLQTLNNFQSWPQRGQMKDLFIELCLTVPVRLSSLLPYLNLLMDPLVSALNGSQALVSQGLRTLELCVDNLQPDFLYDQIHPVRAGMMQALWQAMRSQHDLIRQAAFRILGKFGGSNRRTLHEYQSLTPSKLTNLIDSSDSDSRLLPVDSVAMLVRFGGARRDTDIPIGELLITAKRCLAGQLELNSPSTLPYYRLASLRLVKAFLASVFSAVNDLSILESTTVGSDATPVIGESDACPALSSALTAALLAASQSELRHEAAPLAAFAVRRVAIMSTAAVRGGGRAAAVLPIFAASLIEAVAEVLADEEKQLAAVGFAALNQLHAVCLARLGGDADAVRRLPVFSAAAERCLRLCYARSWFAKSGGCCGLRRLMSLLGRSFLLSRQADLAKALLFVLADLSSEIGQGAPKLAEQTLKSMARMLCQLPGPNLALTEEQKQQQAVSEAAPLLTVLAQHLANPNDSARQASMATLTLIGQLTGQELSALLAPLRAQYLDDCLPPARLLKQHMLAQQVCDSFSTVMELNREHFRAMIFYDFKSGLTFHQCHERLSAAFPNLAPSIATVTAWFREFKRGRDSLEDEGRTGRPVSVTTPETIDRVRRMIEADRRVAIVDCNRFCSELTPPLVTLDPDHCEHHKAFLTDLIKISESSESALKKQPCYANAKSLTQLKCLVAKLLASLSFAQQRDSTTDRRIFEVLFQEMCSDTQEIHETAFDCLQKFWRRVHLDVTLLQQNVKPILSDLRNWLTMTTVTLQRLAYCTRLYSGVFSERLCDSLQSHLQPLLDALVNAYKTNSQNLMKDVMPKEMLICVKVLDIFHLIPSATSKYIEPLCKMVLDCEKMLHIEPSSPLRQPLLRFLLRFPQEFLMFSFKAPGFNDCHYRRFFLWCLRQEDSTDLRRHVANSAKQLTEMLQKASASGGQLPAGLTDSDPRYFILSIVNTVKDKEPDLLLGQTELVNAVLQHWVTAGSAACWAPRTGGGGVGLQQQQLRPLTPGFYSESDMPEIVVEILLYYYKHNLEEFDLLFQLLRCYLDSSVCNFHFFTSFLSEQCQTASPAWKRAVFLKFRDIHKDRAWASQVQLKCKILQYVVIPSVSYSFDNGQQEALIGGPPEPDSASGDNMVAVFVRDFLTDATTPEPDALRVLILQLACVFVEKASPWIHDANNKRQQGVALHRLMTYAWPCVLSNLSATDPLAKFHGHLLLAHIIAKFAINKRIVVQVFHGLLKSFQPEPKRVVTAALDILTPVMTSRLEDDPSILQHWTKKILLEDTAAGSTQNYQHILSLIVRHHDVYYAIRHSLMTNILQGLSKFGLASNNVSAEHRKLALELIETVMKWDLRQRTEAEAQRNQPQQSSQQEQQLQLEDTQSSSCDTKSLMSPSSSSSSPLPAKRARLSATSTAAAASAAAASAVSSASSTLSGDQQPSVLNTLALGSATSAAGAAAAAAAASKPFDKCTKDQIVYALMRFAVYIVDGNVNNLGNELWTKRPIQLIQTLLSPEWWPDTDLKLSFFDRILNVPLETRGANSVQTAQMNASLEVLRVLFDHLDRSALLTSMRLLSKGLCNCLRQASNPRAVKLMGPIVTRVFSLFPPESDQLNQFTKHSELVEFYMTIYKAILDGFSHYERTSVTNSPATAQLFASIMLLKATQADGNYVIVDRVITHFGKLLNRMAKETFNATATDTGAYMTEMLITSFDIVKCRLNSMSVDTRRSFLQLLLHLIEKSSDTKLLKAIVSLIREWICVTRPEDQASAPVPKERCQLLMKVMSNISNSRIRDEDIIDEFLEAVYTVYSVPYYKNQEMFGKLEQAFCMGVDSGKPAIRNKFMRVYMSEVFEGPHANSLQSRLLFIVASHRWDKMGSCFWIPIAFEIFARVRLAQPGRYLGGAATGAKSVSSSSGPVVKQEAGLESEFAALAESDAKLFYCDQQDSATGAPSTEADSKDDSKVADDDDITGANAAQDSLFPYEDPARLGTLLARDSQVMSELSDVTNALLLDGMAALCYVDHQLADSLFVSTFPKLWSLITESTTSAPGGQDVSRQLIPYVRKFIASGIHSHQMDVHPSSLRTFVSGVTKCPDITRTIPHPVLCYLGSQFHMWHECTLLLEHYYYGNSRVKRGAFETASSSAAVSTGSAGEFASDYEEGLLQIYSEMREEDYLAAIWSVRAPCEEMVKAVSYAQFGLFQQAVEAGEDALDRKFSNPTDAIMKDRFIEEHYLSYLRQLNRWAELPRFAQAFNCCNHRLVAECDWKLSDWRNMHSALSQLGNEYPRRDKWRIELLWGYWHLCGKARSDHADYVSPTLPQHVERFFKLSVDSVIKEWRRLPALVSAVHVPYLQATQQVMELHEASGIYATLNNVSYGRTPVTTTSLIHDMKSIIKTWKNRVPVIMDDLTHWHEVIQWRQHLFHEVHRTVSSSFVQDNPMQNHLKMIALHSFVTAMIQFAKVARKHHLYFLSMDAVEKLQANEYNMAQPSYLKIKQDFKSRLDIVDSRKENILEAVEFMEKTSIKFFNAMEKAEFFSYKGVFFAMLNKGDEANKNFSMAIQLNDTVYRVWMHYGDFLEHDAPSRRDQNAILNGTYAIQCFMEAAKAQSECKARRPIAKSIWLLSFDDATGSLAKCFEERTANVQPSHFLAWINNLLVALLGVEGKHIVSLLIAISRQFPVPLYLPVRQLCAALKAEPNSQQPLWRCSNVLHRAKDFHAATLNAYEALCDGLSSLSLDWQHNALNQLRRLFDSAVSAAATAADADSSDMPIPTEVSALLTEMLKDFGGVEELRSELSSDPELQPATGSLQSAIRCLSRKWLPTFESRARRLPRAFLLADRAPQLANFVAPALADPSAELELPGEQLDGKPVQHWVKVHSVLPSVRVLLRNGCAVRCVQLRGTNGRVYSYLLEQDSASSATPPPALASWREASVGHLTRLINWILAKEKEPARRLLQAAAPKCVDLGGGHRLTEDSGRPLSLLDAHRAANPAPEPDRPLVRWLLDRRLATTAAQLPARDLLEELIGDVGPDLLLKRCLTELAGPSEFFTFRRVVTGQLGLLGLLEMTLGLEKAGPDRLLLQLDTGRASVTRQVWSSSVAATAGSFASQAADSQPPTAVPFRLTPNLCELISPLGIRGPLQAAIIASARCLVLPKYQLAAYLRCVLRDEVILTYRQANGGACPEADALTQSVGQAVSAILARLQALAAFEGAVSVVPDYVKAASDLDNLAAMPAAYQPWL</sequence>
<dbReference type="Pfam" id="PF17906">
    <property type="entry name" value="HTH_48"/>
    <property type="match status" value="1"/>
</dbReference>
<dbReference type="WBParaSite" id="maker-uti_cns_0004313-snap-gene-0.4-mRNA-1">
    <property type="protein sequence ID" value="maker-uti_cns_0004313-snap-gene-0.4-mRNA-1"/>
    <property type="gene ID" value="maker-uti_cns_0004313-snap-gene-0.4"/>
</dbReference>
<dbReference type="PROSITE" id="PS51189">
    <property type="entry name" value="FAT"/>
    <property type="match status" value="1"/>
</dbReference>
<organism evidence="5 6">
    <name type="scientific">Macrostomum lignano</name>
    <dbReference type="NCBI Taxonomy" id="282301"/>
    <lineage>
        <taxon>Eukaryota</taxon>
        <taxon>Metazoa</taxon>
        <taxon>Spiralia</taxon>
        <taxon>Lophotrochozoa</taxon>
        <taxon>Platyhelminthes</taxon>
        <taxon>Rhabditophora</taxon>
        <taxon>Macrostomorpha</taxon>
        <taxon>Macrostomida</taxon>
        <taxon>Macrostomidae</taxon>
        <taxon>Macrostomum</taxon>
    </lineage>
</organism>
<name>A0A1I8H4J4_9PLAT</name>
<dbReference type="Gene3D" id="1.10.10.1450">
    <property type="match status" value="1"/>
</dbReference>
<dbReference type="InterPro" id="IPR014009">
    <property type="entry name" value="PIK_FAT"/>
</dbReference>
<dbReference type="GO" id="GO:0005634">
    <property type="term" value="C:nucleus"/>
    <property type="evidence" value="ECO:0007669"/>
    <property type="project" value="TreeGrafter"/>
</dbReference>
<dbReference type="GO" id="GO:0006281">
    <property type="term" value="P:DNA repair"/>
    <property type="evidence" value="ECO:0007669"/>
    <property type="project" value="TreeGrafter"/>
</dbReference>
<feature type="region of interest" description="Disordered" evidence="2">
    <location>
        <begin position="2639"/>
        <end position="2660"/>
    </location>
</feature>
<feature type="domain" description="FAT" evidence="4">
    <location>
        <begin position="2831"/>
        <end position="3380"/>
    </location>
</feature>
<dbReference type="Pfam" id="PF20206">
    <property type="entry name" value="Tra1_ring"/>
    <property type="match status" value="2"/>
</dbReference>
<evidence type="ECO:0000313" key="5">
    <source>
        <dbReference type="Proteomes" id="UP000095280"/>
    </source>
</evidence>
<dbReference type="PROSITE" id="PS50290">
    <property type="entry name" value="PI3_4_KINASE_3"/>
    <property type="match status" value="1"/>
</dbReference>
<dbReference type="InterPro" id="IPR003151">
    <property type="entry name" value="PIK-rel_kinase_FAT"/>
</dbReference>
<dbReference type="GO" id="GO:0035267">
    <property type="term" value="C:NuA4 histone acetyltransferase complex"/>
    <property type="evidence" value="ECO:0007669"/>
    <property type="project" value="TreeGrafter"/>
</dbReference>
<evidence type="ECO:0000256" key="2">
    <source>
        <dbReference type="SAM" id="MobiDB-lite"/>
    </source>
</evidence>
<reference evidence="6" key="1">
    <citation type="submission" date="2016-11" db="UniProtKB">
        <authorList>
            <consortium name="WormBaseParasite"/>
        </authorList>
    </citation>
    <scope>IDENTIFICATION</scope>
</reference>
<dbReference type="SUPFAM" id="SSF48371">
    <property type="entry name" value="ARM repeat"/>
    <property type="match status" value="3"/>
</dbReference>
<evidence type="ECO:0000259" key="4">
    <source>
        <dbReference type="PROSITE" id="PS51189"/>
    </source>
</evidence>
<dbReference type="InterPro" id="IPR046807">
    <property type="entry name" value="Tra1_central"/>
</dbReference>
<protein>
    <submittedName>
        <fullName evidence="6">Huntingtin</fullName>
    </submittedName>
</protein>
<feature type="compositionally biased region" description="Basic and acidic residues" evidence="2">
    <location>
        <begin position="2647"/>
        <end position="2656"/>
    </location>
</feature>
<dbReference type="InterPro" id="IPR041426">
    <property type="entry name" value="Mos1_HTH"/>
</dbReference>
<dbReference type="PANTHER" id="PTHR11139">
    <property type="entry name" value="ATAXIA TELANGIECTASIA MUTATED ATM -RELATED"/>
    <property type="match status" value="1"/>
</dbReference>
<proteinExistence type="inferred from homology"/>
<dbReference type="InterPro" id="IPR016024">
    <property type="entry name" value="ARM-type_fold"/>
</dbReference>
<feature type="region of interest" description="Disordered" evidence="2">
    <location>
        <begin position="2053"/>
        <end position="2104"/>
    </location>
</feature>
<dbReference type="Pfam" id="PF20175">
    <property type="entry name" value="Tra1_central"/>
    <property type="match status" value="1"/>
</dbReference>
<feature type="region of interest" description="Disordered" evidence="2">
    <location>
        <begin position="404"/>
        <end position="449"/>
    </location>
</feature>
<dbReference type="GO" id="GO:0006355">
    <property type="term" value="P:regulation of DNA-templated transcription"/>
    <property type="evidence" value="ECO:0007669"/>
    <property type="project" value="TreeGrafter"/>
</dbReference>